<dbReference type="EMBL" id="CM044707">
    <property type="protein sequence ID" value="KAI5655640.1"/>
    <property type="molecule type" value="Genomic_DNA"/>
</dbReference>
<organism evidence="1 2">
    <name type="scientific">Catharanthus roseus</name>
    <name type="common">Madagascar periwinkle</name>
    <name type="synonym">Vinca rosea</name>
    <dbReference type="NCBI Taxonomy" id="4058"/>
    <lineage>
        <taxon>Eukaryota</taxon>
        <taxon>Viridiplantae</taxon>
        <taxon>Streptophyta</taxon>
        <taxon>Embryophyta</taxon>
        <taxon>Tracheophyta</taxon>
        <taxon>Spermatophyta</taxon>
        <taxon>Magnoliopsida</taxon>
        <taxon>eudicotyledons</taxon>
        <taxon>Gunneridae</taxon>
        <taxon>Pentapetalae</taxon>
        <taxon>asterids</taxon>
        <taxon>lamiids</taxon>
        <taxon>Gentianales</taxon>
        <taxon>Apocynaceae</taxon>
        <taxon>Rauvolfioideae</taxon>
        <taxon>Vinceae</taxon>
        <taxon>Catharanthinae</taxon>
        <taxon>Catharanthus</taxon>
    </lineage>
</organism>
<gene>
    <name evidence="1" type="ORF">M9H77_32827</name>
</gene>
<dbReference type="Proteomes" id="UP001060085">
    <property type="component" value="Linkage Group LG07"/>
</dbReference>
<accession>A0ACC0A5V5</accession>
<sequence>MISHFSQALSNFCNSNDDLFFVFLALLFALWAAWFASVQLKKARGQKPLPPGPWGLPLVGNLPFLDPELHSYFATLAQTYGPILTLKLGGKISIVISSPAIAREVLKEQDVTFANRDIPVVVTAMDYGGHDIVFTPYGAEWRMLRKVCVKDMLGHATLDAFYSYRRREIQNMIKFLSEKKGCPIDVGEQMFVTVLNVITSMLWGGTIEGEEGARIGAEFRETVYEITKLLGSPNVSDFFPWLAWLDLQGMNKQMKLVATKLESIFDKIIGMRTKLEGNKETTGSKDFLQVLLQLKNAADAKTPLTMDHVRALLMDMVVGGTETTSNTVEFALAEMMNRPETIKKAQQELEEIVGKDNIVEEFHIQKLPYLQAVMKEVLRLHPALPLMVPHCPSESTVVGNYTIPRGARVFVNVWAIHRDPTIWENPVEFLPERFLNGNGDYSGNDFNYLPFGSGRRICAGMPMAERMAMFSLASLLHYFDWDLPMGMKLDLSEKFGIVLKKKMPLIAILKPRSLENPTSIN</sequence>
<evidence type="ECO:0000313" key="1">
    <source>
        <dbReference type="EMBL" id="KAI5655640.1"/>
    </source>
</evidence>
<comment type="caution">
    <text evidence="1">The sequence shown here is derived from an EMBL/GenBank/DDBJ whole genome shotgun (WGS) entry which is preliminary data.</text>
</comment>
<name>A0ACC0A5V5_CATRO</name>
<protein>
    <submittedName>
        <fullName evidence="1">Uncharacterized protein</fullName>
    </submittedName>
</protein>
<keyword evidence="2" id="KW-1185">Reference proteome</keyword>
<proteinExistence type="predicted"/>
<reference evidence="2" key="1">
    <citation type="journal article" date="2023" name="Nat. Plants">
        <title>Single-cell RNA sequencing provides a high-resolution roadmap for understanding the multicellular compartmentation of specialized metabolism.</title>
        <authorList>
            <person name="Sun S."/>
            <person name="Shen X."/>
            <person name="Li Y."/>
            <person name="Li Y."/>
            <person name="Wang S."/>
            <person name="Li R."/>
            <person name="Zhang H."/>
            <person name="Shen G."/>
            <person name="Guo B."/>
            <person name="Wei J."/>
            <person name="Xu J."/>
            <person name="St-Pierre B."/>
            <person name="Chen S."/>
            <person name="Sun C."/>
        </authorList>
    </citation>
    <scope>NUCLEOTIDE SEQUENCE [LARGE SCALE GENOMIC DNA]</scope>
</reference>
<evidence type="ECO:0000313" key="2">
    <source>
        <dbReference type="Proteomes" id="UP001060085"/>
    </source>
</evidence>